<organism evidence="1 2">
    <name type="scientific">Wenzhouxiangella sediminis</name>
    <dbReference type="NCBI Taxonomy" id="1792836"/>
    <lineage>
        <taxon>Bacteria</taxon>
        <taxon>Pseudomonadati</taxon>
        <taxon>Pseudomonadota</taxon>
        <taxon>Gammaproteobacteria</taxon>
        <taxon>Chromatiales</taxon>
        <taxon>Wenzhouxiangellaceae</taxon>
        <taxon>Wenzhouxiangella</taxon>
    </lineage>
</organism>
<proteinExistence type="predicted"/>
<comment type="caution">
    <text evidence="1">The sequence shown here is derived from an EMBL/GenBank/DDBJ whole genome shotgun (WGS) entry which is preliminary data.</text>
</comment>
<sequence length="540" mass="57503">MLAVAWTTPVFGAEPLAWQVIANNGDEAPGGAPGDLFRSYNPPGLNTQGVVVFRARAAVLGSSQAGGVYQLDLNGVDPVIKLLFRGDPVPSPNNLGGTYNEFPSTPRIDPNGSLVATRGQHDPVWEYSVGGDEVTRVGTSGIYAFPGGNPTTGASLLGAAVEPDQITLTFPWFSVPETVAGTRFDQFPGAPAVDGDYIIYKGNYTDLNDGLGRTGIFFRDVVGGPPTPYTGMIARSGQEIPGHPGIVFDATAPPSAANGSVYFTGWDFEEDPTFGGIYKAPIAHMPTLETVVGIGDPVPGIPGAQFTNFGEGLSLSSDGTMVAFWGTWGNNTFTKLLECPEDGNPALLAYCNEQHPDGLEVQIPVNQGIFVHDTSTDTTHLISRTGRDDMEDFLFWVFSGRVPGTGGGEEEESEEFARWRSSAYAALSTGNGPPRVAFQAQRDGLAGIYLRERFTSPVALKTIAEVATTPGQLLDPEAPADSYISSVAIERDGFRNGRIAITASMLYIDPIDPEETESWAGLYTAEVPVDGIFADRFEQQ</sequence>
<reference evidence="1 2" key="1">
    <citation type="submission" date="2018-08" db="EMBL/GenBank/DDBJ databases">
        <title>Wenzhouxiangella salilacus sp. nov., a novel bacterium isolated from a saline lake in Xinjiang Province, China.</title>
        <authorList>
            <person name="Han S."/>
        </authorList>
    </citation>
    <scope>NUCLEOTIDE SEQUENCE [LARGE SCALE GENOMIC DNA]</scope>
    <source>
        <strain evidence="1 2">XDB06</strain>
    </source>
</reference>
<evidence type="ECO:0000313" key="2">
    <source>
        <dbReference type="Proteomes" id="UP000260351"/>
    </source>
</evidence>
<name>A0A3E1K6N1_9GAMM</name>
<dbReference type="EMBL" id="QUZK01000044">
    <property type="protein sequence ID" value="RFF29628.1"/>
    <property type="molecule type" value="Genomic_DNA"/>
</dbReference>
<evidence type="ECO:0000313" key="1">
    <source>
        <dbReference type="EMBL" id="RFF29628.1"/>
    </source>
</evidence>
<dbReference type="AlphaFoldDB" id="A0A3E1K6N1"/>
<accession>A0A3E1K6N1</accession>
<dbReference type="Proteomes" id="UP000260351">
    <property type="component" value="Unassembled WGS sequence"/>
</dbReference>
<gene>
    <name evidence="1" type="ORF">DZC52_12105</name>
</gene>
<protein>
    <submittedName>
        <fullName evidence="1">Uncharacterized protein</fullName>
    </submittedName>
</protein>
<keyword evidence="2" id="KW-1185">Reference proteome</keyword>